<dbReference type="AlphaFoldDB" id="A0A8I6X0L7"/>
<evidence type="ECO:0000313" key="2">
    <source>
        <dbReference type="EnsemblPlants" id="HORVU.MOREX.r3.2HG0212840.1.CDS1"/>
    </source>
</evidence>
<dbReference type="InterPro" id="IPR004045">
    <property type="entry name" value="Glutathione_S-Trfase_N"/>
</dbReference>
<dbReference type="EnsemblPlants" id="HORVU.MOREX.r3.2HG0212840.1">
    <property type="protein sequence ID" value="HORVU.MOREX.r3.2HG0212840.1.CDS1"/>
    <property type="gene ID" value="HORVU.MOREX.r3.2HG0212840"/>
</dbReference>
<dbReference type="Gramene" id="HORVU.MOREX.r3.2HG0212840.1">
    <property type="protein sequence ID" value="HORVU.MOREX.r3.2HG0212840.1.CDS1"/>
    <property type="gene ID" value="HORVU.MOREX.r3.2HG0212840"/>
</dbReference>
<dbReference type="SMR" id="A0A8I6X0L7"/>
<dbReference type="Gene3D" id="3.40.30.10">
    <property type="entry name" value="Glutaredoxin"/>
    <property type="match status" value="1"/>
</dbReference>
<feature type="domain" description="GST N-terminal" evidence="1">
    <location>
        <begin position="5"/>
        <end position="70"/>
    </location>
</feature>
<evidence type="ECO:0000313" key="3">
    <source>
        <dbReference type="Proteomes" id="UP000011116"/>
    </source>
</evidence>
<dbReference type="InterPro" id="IPR036249">
    <property type="entry name" value="Thioredoxin-like_sf"/>
</dbReference>
<protein>
    <recommendedName>
        <fullName evidence="1">GST N-terminal domain-containing protein</fullName>
    </recommendedName>
</protein>
<evidence type="ECO:0000259" key="1">
    <source>
        <dbReference type="PROSITE" id="PS50404"/>
    </source>
</evidence>
<accession>A0A8I6X0L7</accession>
<dbReference type="PANTHER" id="PTHR44548">
    <property type="entry name" value="GST N-TERMINAL DOMAIN-CONTAINING PROTEIN"/>
    <property type="match status" value="1"/>
</dbReference>
<reference evidence="2" key="3">
    <citation type="submission" date="2022-01" db="UniProtKB">
        <authorList>
            <consortium name="EnsemblPlants"/>
        </authorList>
    </citation>
    <scope>IDENTIFICATION</scope>
    <source>
        <strain evidence="2">subsp. vulgare</strain>
    </source>
</reference>
<proteinExistence type="predicted"/>
<dbReference type="Pfam" id="PF13417">
    <property type="entry name" value="GST_N_3"/>
    <property type="match status" value="1"/>
</dbReference>
<dbReference type="Proteomes" id="UP000011116">
    <property type="component" value="Chromosome 2H"/>
</dbReference>
<keyword evidence="3" id="KW-1185">Reference proteome</keyword>
<dbReference type="SUPFAM" id="SSF52833">
    <property type="entry name" value="Thioredoxin-like"/>
    <property type="match status" value="1"/>
</dbReference>
<name>A0A8I6X0L7_HORVV</name>
<dbReference type="Gramene" id="HORVU.MOREX.r2.2HG0176980.1">
    <property type="protein sequence ID" value="HORVU.MOREX.r2.2HG0176980.1.CDS.1"/>
    <property type="gene ID" value="HORVU.MOREX.r2.2HG0176980"/>
</dbReference>
<reference evidence="2" key="2">
    <citation type="submission" date="2020-10" db="EMBL/GenBank/DDBJ databases">
        <authorList>
            <person name="Scholz U."/>
            <person name="Mascher M."/>
            <person name="Fiebig A."/>
        </authorList>
    </citation>
    <scope>NUCLEOTIDE SEQUENCE [LARGE SCALE GENOMIC DNA]</scope>
    <source>
        <strain evidence="2">cv. Morex</strain>
    </source>
</reference>
<dbReference type="PROSITE" id="PS50404">
    <property type="entry name" value="GST_NTER"/>
    <property type="match status" value="1"/>
</dbReference>
<dbReference type="PANTHER" id="PTHR44548:SF1">
    <property type="entry name" value="GST N-TERMINAL DOMAIN-CONTAINING PROTEIN"/>
    <property type="match status" value="1"/>
</dbReference>
<sequence>MAGGDDLKLPGTWASPHVLRVRLALHPKDLSYEHVEEHDLKNYKRDELLLNSKLPVLIHGGKPVYGTSLM</sequence>
<organism evidence="2 3">
    <name type="scientific">Hordeum vulgare subsp. vulgare</name>
    <name type="common">Domesticated barley</name>
    <dbReference type="NCBI Taxonomy" id="112509"/>
    <lineage>
        <taxon>Eukaryota</taxon>
        <taxon>Viridiplantae</taxon>
        <taxon>Streptophyta</taxon>
        <taxon>Embryophyta</taxon>
        <taxon>Tracheophyta</taxon>
        <taxon>Spermatophyta</taxon>
        <taxon>Magnoliopsida</taxon>
        <taxon>Liliopsida</taxon>
        <taxon>Poales</taxon>
        <taxon>Poaceae</taxon>
        <taxon>BOP clade</taxon>
        <taxon>Pooideae</taxon>
        <taxon>Triticodae</taxon>
        <taxon>Triticeae</taxon>
        <taxon>Hordeinae</taxon>
        <taxon>Hordeum</taxon>
    </lineage>
</organism>
<reference evidence="3" key="1">
    <citation type="journal article" date="2012" name="Nature">
        <title>A physical, genetic and functional sequence assembly of the barley genome.</title>
        <authorList>
            <consortium name="The International Barley Genome Sequencing Consortium"/>
            <person name="Mayer K.F."/>
            <person name="Waugh R."/>
            <person name="Brown J.W."/>
            <person name="Schulman A."/>
            <person name="Langridge P."/>
            <person name="Platzer M."/>
            <person name="Fincher G.B."/>
            <person name="Muehlbauer G.J."/>
            <person name="Sato K."/>
            <person name="Close T.J."/>
            <person name="Wise R.P."/>
            <person name="Stein N."/>
        </authorList>
    </citation>
    <scope>NUCLEOTIDE SEQUENCE [LARGE SCALE GENOMIC DNA]</scope>
    <source>
        <strain evidence="3">cv. Morex</strain>
    </source>
</reference>